<proteinExistence type="inferred from homology"/>
<dbReference type="GO" id="GO:0009431">
    <property type="term" value="C:bacterial-type flagellum basal body, MS ring"/>
    <property type="evidence" value="ECO:0007669"/>
    <property type="project" value="InterPro"/>
</dbReference>
<keyword evidence="15" id="KW-1185">Reference proteome</keyword>
<reference evidence="14 15" key="2">
    <citation type="journal article" date="2010" name="Stand. Genomic Sci.">
        <title>Complete genome sequence of Desulfohalobium retbaense type strain (HR(100)).</title>
        <authorList>
            <person name="Spring S."/>
            <person name="Nolan M."/>
            <person name="Lapidus A."/>
            <person name="Glavina Del Rio T."/>
            <person name="Copeland A."/>
            <person name="Tice H."/>
            <person name="Cheng J.F."/>
            <person name="Lucas S."/>
            <person name="Land M."/>
            <person name="Chen F."/>
            <person name="Bruce D."/>
            <person name="Goodwin L."/>
            <person name="Pitluck S."/>
            <person name="Ivanova N."/>
            <person name="Mavromatis K."/>
            <person name="Mikhailova N."/>
            <person name="Pati A."/>
            <person name="Chen A."/>
            <person name="Palaniappan K."/>
            <person name="Hauser L."/>
            <person name="Chang Y.J."/>
            <person name="Jeffries C.D."/>
            <person name="Munk C."/>
            <person name="Kiss H."/>
            <person name="Chain P."/>
            <person name="Han C."/>
            <person name="Brettin T."/>
            <person name="Detter J.C."/>
            <person name="Schuler E."/>
            <person name="Goker M."/>
            <person name="Rohde M."/>
            <person name="Bristow J."/>
            <person name="Eisen J.A."/>
            <person name="Markowitz V."/>
            <person name="Hugenholtz P."/>
            <person name="Kyrpides N.C."/>
            <person name="Klenk H.P."/>
        </authorList>
    </citation>
    <scope>NUCLEOTIDE SEQUENCE [LARGE SCALE GENOMIC DNA]</scope>
    <source>
        <strain evidence="14 15">DSM 5692</strain>
    </source>
</reference>
<dbReference type="PANTHER" id="PTHR30046:SF0">
    <property type="entry name" value="FLAGELLAR M-RING PROTEIN"/>
    <property type="match status" value="1"/>
</dbReference>
<dbReference type="Pfam" id="PF08345">
    <property type="entry name" value="YscJ_FliF_C"/>
    <property type="match status" value="1"/>
</dbReference>
<comment type="function">
    <text evidence="9">The M ring may be actively involved in energy transduction.</text>
</comment>
<evidence type="ECO:0000256" key="4">
    <source>
        <dbReference type="ARBA" id="ARBA00022475"/>
    </source>
</evidence>
<dbReference type="InterPro" id="IPR000067">
    <property type="entry name" value="FlgMring_FliF"/>
</dbReference>
<accession>C8WYV0</accession>
<dbReference type="KEGG" id="drt:Dret_0569"/>
<feature type="transmembrane region" description="Helical" evidence="11">
    <location>
        <begin position="31"/>
        <end position="49"/>
    </location>
</feature>
<evidence type="ECO:0000256" key="10">
    <source>
        <dbReference type="SAM" id="MobiDB-lite"/>
    </source>
</evidence>
<feature type="compositionally biased region" description="Polar residues" evidence="10">
    <location>
        <begin position="320"/>
        <end position="331"/>
    </location>
</feature>
<evidence type="ECO:0000259" key="12">
    <source>
        <dbReference type="Pfam" id="PF01514"/>
    </source>
</evidence>
<dbReference type="AlphaFoldDB" id="C8WYV0"/>
<dbReference type="Proteomes" id="UP000001052">
    <property type="component" value="Chromosome"/>
</dbReference>
<dbReference type="GO" id="GO:0003774">
    <property type="term" value="F:cytoskeletal motor activity"/>
    <property type="evidence" value="ECO:0007669"/>
    <property type="project" value="InterPro"/>
</dbReference>
<dbReference type="InterPro" id="IPR006182">
    <property type="entry name" value="FliF_N_dom"/>
</dbReference>
<reference evidence="15" key="1">
    <citation type="submission" date="2009-09" db="EMBL/GenBank/DDBJ databases">
        <title>The complete chromosome of Desulfohalobium retbaense DSM 5692.</title>
        <authorList>
            <consortium name="US DOE Joint Genome Institute (JGI-PGF)"/>
            <person name="Lucas S."/>
            <person name="Copeland A."/>
            <person name="Lapidus A."/>
            <person name="Glavina del Rio T."/>
            <person name="Dalin E."/>
            <person name="Tice H."/>
            <person name="Bruce D."/>
            <person name="Goodwin L."/>
            <person name="Pitluck S."/>
            <person name="Kyrpides N."/>
            <person name="Mavromatis K."/>
            <person name="Ivanova N."/>
            <person name="Mikhailova N."/>
            <person name="Munk A.C."/>
            <person name="Brettin T."/>
            <person name="Detter J.C."/>
            <person name="Han C."/>
            <person name="Tapia R."/>
            <person name="Larimer F."/>
            <person name="Land M."/>
            <person name="Hauser L."/>
            <person name="Markowitz V."/>
            <person name="Cheng J.-F."/>
            <person name="Hugenholtz P."/>
            <person name="Woyke T."/>
            <person name="Wu D."/>
            <person name="Spring S."/>
            <person name="Klenk H.-P."/>
            <person name="Eisen J.A."/>
        </authorList>
    </citation>
    <scope>NUCLEOTIDE SEQUENCE [LARGE SCALE GENOMIC DNA]</scope>
    <source>
        <strain evidence="15">DSM 5692</strain>
    </source>
</reference>
<keyword evidence="8 9" id="KW-0975">Bacterial flagellum</keyword>
<sequence length="504" mass="55205">MANEAQQSQTAPSSSPSLIQRIQDWPRRRKLSLLVVGLLCVAVFTFLILQARVADYQLLYADMTQQEASSVVDWLQDSNVSYQLRDQGSSIYVPAGQVYKTRLDLAGDGLPQGQGVGFEIFDQQRFGVTQFTQQVNYQRALQGELARSVATLTSVQSARVHLVLPERQFLREQQEKAKASVVVEFAPGQGLDSNQIKGIIRLVSGSVEGMAANNVTVVDSQGNVLSGGEEEDSGSPISPEKLEYKQAVEGQYEQRAQALLDRVFGPNKALVRVTAAIDFVSKHTTEELYDPDSIVPRSEKTSESNSGTTAREETEGNAGGQRSSESTETVNYEISRTVNEITKTMGGVKNLSVAVLVGQQFLQNKGNGGAAEGHSVESLQRLVSSALGLQPDRGDSIEVVAMPVQEQAGLSSGTSANAGFSLYDYLPFVKYGLIALGFILAYFLLVRPVLQTFRSEVTEHYKTVDELEGEYREKVTDPTEQLRQEINHSEVTPAQIVKAWLKEN</sequence>
<dbReference type="PIRSF" id="PIRSF004862">
    <property type="entry name" value="FliF"/>
    <property type="match status" value="1"/>
</dbReference>
<dbReference type="GO" id="GO:0005886">
    <property type="term" value="C:plasma membrane"/>
    <property type="evidence" value="ECO:0007669"/>
    <property type="project" value="UniProtKB-SubCell"/>
</dbReference>
<evidence type="ECO:0000256" key="11">
    <source>
        <dbReference type="SAM" id="Phobius"/>
    </source>
</evidence>
<evidence type="ECO:0000313" key="15">
    <source>
        <dbReference type="Proteomes" id="UP000001052"/>
    </source>
</evidence>
<evidence type="ECO:0000256" key="8">
    <source>
        <dbReference type="ARBA" id="ARBA00023143"/>
    </source>
</evidence>
<dbReference type="InterPro" id="IPR043427">
    <property type="entry name" value="YscJ/FliF"/>
</dbReference>
<evidence type="ECO:0000256" key="1">
    <source>
        <dbReference type="ARBA" id="ARBA00004117"/>
    </source>
</evidence>
<dbReference type="PANTHER" id="PTHR30046">
    <property type="entry name" value="FLAGELLAR M-RING PROTEIN"/>
    <property type="match status" value="1"/>
</dbReference>
<evidence type="ECO:0000256" key="6">
    <source>
        <dbReference type="ARBA" id="ARBA00022989"/>
    </source>
</evidence>
<keyword evidence="14" id="KW-0969">Cilium</keyword>
<feature type="region of interest" description="Disordered" evidence="10">
    <location>
        <begin position="290"/>
        <end position="331"/>
    </location>
</feature>
<dbReference type="Gene3D" id="3.30.300.30">
    <property type="match status" value="1"/>
</dbReference>
<organism evidence="14 15">
    <name type="scientific">Desulfohalobium retbaense (strain ATCC 49708 / DSM 5692 / JCM 16813 / HR100)</name>
    <dbReference type="NCBI Taxonomy" id="485915"/>
    <lineage>
        <taxon>Bacteria</taxon>
        <taxon>Pseudomonadati</taxon>
        <taxon>Thermodesulfobacteriota</taxon>
        <taxon>Desulfovibrionia</taxon>
        <taxon>Desulfovibrionales</taxon>
        <taxon>Desulfohalobiaceae</taxon>
        <taxon>Desulfohalobium</taxon>
    </lineage>
</organism>
<feature type="transmembrane region" description="Helical" evidence="11">
    <location>
        <begin position="425"/>
        <end position="445"/>
    </location>
</feature>
<dbReference type="EMBL" id="CP001734">
    <property type="protein sequence ID" value="ACV67866.1"/>
    <property type="molecule type" value="Genomic_DNA"/>
</dbReference>
<keyword evidence="5 11" id="KW-0812">Transmembrane</keyword>
<evidence type="ECO:0000259" key="13">
    <source>
        <dbReference type="Pfam" id="PF08345"/>
    </source>
</evidence>
<evidence type="ECO:0000256" key="3">
    <source>
        <dbReference type="ARBA" id="ARBA00007971"/>
    </source>
</evidence>
<keyword evidence="4" id="KW-1003">Cell membrane</keyword>
<comment type="subcellular location">
    <subcellularLocation>
        <location evidence="1 9">Bacterial flagellum basal body</location>
    </subcellularLocation>
    <subcellularLocation>
        <location evidence="2">Cell membrane</location>
        <topology evidence="2">Multi-pass membrane protein</topology>
    </subcellularLocation>
</comment>
<dbReference type="RefSeq" id="WP_015751024.1">
    <property type="nucleotide sequence ID" value="NC_013223.1"/>
</dbReference>
<dbReference type="OrthoDB" id="9807026at2"/>
<evidence type="ECO:0000313" key="14">
    <source>
        <dbReference type="EMBL" id="ACV67866.1"/>
    </source>
</evidence>
<feature type="domain" description="Flagellar M-ring N-terminal" evidence="12">
    <location>
        <begin position="54"/>
        <end position="226"/>
    </location>
</feature>
<keyword evidence="6 11" id="KW-1133">Transmembrane helix</keyword>
<dbReference type="HOGENOM" id="CLU_028108_1_1_7"/>
<evidence type="ECO:0000256" key="2">
    <source>
        <dbReference type="ARBA" id="ARBA00004651"/>
    </source>
</evidence>
<dbReference type="eggNOG" id="COG1766">
    <property type="taxonomic scope" value="Bacteria"/>
</dbReference>
<dbReference type="STRING" id="485915.Dret_0569"/>
<keyword evidence="14" id="KW-0966">Cell projection</keyword>
<dbReference type="InterPro" id="IPR045851">
    <property type="entry name" value="AMP-bd_C_sf"/>
</dbReference>
<evidence type="ECO:0000256" key="9">
    <source>
        <dbReference type="PIRNR" id="PIRNR004862"/>
    </source>
</evidence>
<keyword evidence="7 11" id="KW-0472">Membrane</keyword>
<evidence type="ECO:0000256" key="5">
    <source>
        <dbReference type="ARBA" id="ARBA00022692"/>
    </source>
</evidence>
<comment type="similarity">
    <text evidence="3 9">Belongs to the FliF family.</text>
</comment>
<keyword evidence="14" id="KW-0282">Flagellum</keyword>
<dbReference type="PRINTS" id="PR01009">
    <property type="entry name" value="FLGMRINGFLIF"/>
</dbReference>
<dbReference type="InterPro" id="IPR013556">
    <property type="entry name" value="Flag_M-ring_C"/>
</dbReference>
<evidence type="ECO:0000256" key="7">
    <source>
        <dbReference type="ARBA" id="ARBA00023136"/>
    </source>
</evidence>
<gene>
    <name evidence="14" type="ordered locus">Dret_0569</name>
</gene>
<dbReference type="GO" id="GO:0071973">
    <property type="term" value="P:bacterial-type flagellum-dependent cell motility"/>
    <property type="evidence" value="ECO:0007669"/>
    <property type="project" value="InterPro"/>
</dbReference>
<dbReference type="Pfam" id="PF01514">
    <property type="entry name" value="YscJ_FliF"/>
    <property type="match status" value="1"/>
</dbReference>
<feature type="domain" description="Flagellar M-ring C-terminal" evidence="13">
    <location>
        <begin position="260"/>
        <end position="403"/>
    </location>
</feature>
<name>C8WYV0_DESRD</name>
<protein>
    <recommendedName>
        <fullName evidence="9">Flagellar M-ring protein</fullName>
    </recommendedName>
</protein>
<dbReference type="NCBIfam" id="TIGR00206">
    <property type="entry name" value="fliF"/>
    <property type="match status" value="1"/>
</dbReference>